<comment type="caution">
    <text evidence="1">The sequence shown here is derived from an EMBL/GenBank/DDBJ whole genome shotgun (WGS) entry which is preliminary data.</text>
</comment>
<reference evidence="1" key="1">
    <citation type="journal article" date="2023" name="G3 (Bethesda)">
        <title>A reference genome for the long-term kleptoplast-retaining sea slug Elysia crispata morphotype clarki.</title>
        <authorList>
            <person name="Eastman K.E."/>
            <person name="Pendleton A.L."/>
            <person name="Shaikh M.A."/>
            <person name="Suttiyut T."/>
            <person name="Ogas R."/>
            <person name="Tomko P."/>
            <person name="Gavelis G."/>
            <person name="Widhalm J.R."/>
            <person name="Wisecaver J.H."/>
        </authorList>
    </citation>
    <scope>NUCLEOTIDE SEQUENCE</scope>
    <source>
        <strain evidence="1">ECLA1</strain>
    </source>
</reference>
<evidence type="ECO:0000313" key="1">
    <source>
        <dbReference type="EMBL" id="KAK3776145.1"/>
    </source>
</evidence>
<gene>
    <name evidence="1" type="ORF">RRG08_017081</name>
</gene>
<keyword evidence="2" id="KW-1185">Reference proteome</keyword>
<name>A0AAE1DNA1_9GAST</name>
<sequence length="174" mass="18840">MVGGRWSLDLVHARPSGPYTCLDDHSLSGHARLTYLSPCVPHCSPQHSNTKEPSKVVDTPVCVNTTLGLIGFVYTELPVGITSVNVTPCYDLFNVSPVVGVITSVNVTPCYDLFNVSPVVGVITIVIDRPSCWSTICKLSHVLAERWMTQSSEPAFCPNPTHPDTVTCGLKSRD</sequence>
<accession>A0AAE1DNA1</accession>
<protein>
    <submittedName>
        <fullName evidence="1">Uncharacterized protein</fullName>
    </submittedName>
</protein>
<dbReference type="AlphaFoldDB" id="A0AAE1DNA1"/>
<organism evidence="1 2">
    <name type="scientific">Elysia crispata</name>
    <name type="common">lettuce slug</name>
    <dbReference type="NCBI Taxonomy" id="231223"/>
    <lineage>
        <taxon>Eukaryota</taxon>
        <taxon>Metazoa</taxon>
        <taxon>Spiralia</taxon>
        <taxon>Lophotrochozoa</taxon>
        <taxon>Mollusca</taxon>
        <taxon>Gastropoda</taxon>
        <taxon>Heterobranchia</taxon>
        <taxon>Euthyneura</taxon>
        <taxon>Panpulmonata</taxon>
        <taxon>Sacoglossa</taxon>
        <taxon>Placobranchoidea</taxon>
        <taxon>Plakobranchidae</taxon>
        <taxon>Elysia</taxon>
    </lineage>
</organism>
<dbReference type="Proteomes" id="UP001283361">
    <property type="component" value="Unassembled WGS sequence"/>
</dbReference>
<evidence type="ECO:0000313" key="2">
    <source>
        <dbReference type="Proteomes" id="UP001283361"/>
    </source>
</evidence>
<proteinExistence type="predicted"/>
<dbReference type="EMBL" id="JAWDGP010003246">
    <property type="protein sequence ID" value="KAK3776145.1"/>
    <property type="molecule type" value="Genomic_DNA"/>
</dbReference>